<dbReference type="Proteomes" id="UP000663874">
    <property type="component" value="Unassembled WGS sequence"/>
</dbReference>
<dbReference type="PRINTS" id="PR00926">
    <property type="entry name" value="MITOCARRIER"/>
</dbReference>
<feature type="repeat" description="Solcar" evidence="8">
    <location>
        <begin position="120"/>
        <end position="209"/>
    </location>
</feature>
<keyword evidence="7 8" id="KW-0472">Membrane</keyword>
<evidence type="ECO:0000256" key="10">
    <source>
        <dbReference type="SAM" id="Phobius"/>
    </source>
</evidence>
<evidence type="ECO:0000256" key="9">
    <source>
        <dbReference type="RuleBase" id="RU000488"/>
    </source>
</evidence>
<dbReference type="InterPro" id="IPR023395">
    <property type="entry name" value="MCP_dom_sf"/>
</dbReference>
<dbReference type="GO" id="GO:0015215">
    <property type="term" value="F:nucleotide transmembrane transporter activity"/>
    <property type="evidence" value="ECO:0007669"/>
    <property type="project" value="UniProtKB-ARBA"/>
</dbReference>
<dbReference type="InterPro" id="IPR002067">
    <property type="entry name" value="MCP"/>
</dbReference>
<dbReference type="InterPro" id="IPR044712">
    <property type="entry name" value="SLC25A32-like"/>
</dbReference>
<evidence type="ECO:0008006" key="14">
    <source>
        <dbReference type="Google" id="ProtNLM"/>
    </source>
</evidence>
<protein>
    <recommendedName>
        <fullName evidence="14">Mitochondrial folate transporter/carrier</fullName>
    </recommendedName>
</protein>
<comment type="subcellular location">
    <subcellularLocation>
        <location evidence="1">Membrane</location>
        <topology evidence="1">Multi-pass membrane protein</topology>
    </subcellularLocation>
</comment>
<keyword evidence="5" id="KW-0677">Repeat</keyword>
<dbReference type="Pfam" id="PF00153">
    <property type="entry name" value="Mito_carr"/>
    <property type="match status" value="3"/>
</dbReference>
<gene>
    <name evidence="12" type="ORF">FNK824_LOCUS586</name>
    <name evidence="11" type="ORF">SEV965_LOCUS18399</name>
</gene>
<evidence type="ECO:0000256" key="3">
    <source>
        <dbReference type="ARBA" id="ARBA00022448"/>
    </source>
</evidence>
<dbReference type="EMBL" id="CAJOBE010000025">
    <property type="protein sequence ID" value="CAF3543480.1"/>
    <property type="molecule type" value="Genomic_DNA"/>
</dbReference>
<dbReference type="Gene3D" id="1.50.40.10">
    <property type="entry name" value="Mitochondrial carrier domain"/>
    <property type="match status" value="1"/>
</dbReference>
<keyword evidence="3 9" id="KW-0813">Transport</keyword>
<accession>A0A814SSY8</accession>
<feature type="transmembrane region" description="Helical" evidence="10">
    <location>
        <begin position="126"/>
        <end position="146"/>
    </location>
</feature>
<dbReference type="PROSITE" id="PS50920">
    <property type="entry name" value="SOLCAR"/>
    <property type="match status" value="3"/>
</dbReference>
<dbReference type="Proteomes" id="UP000663889">
    <property type="component" value="Unassembled WGS sequence"/>
</dbReference>
<dbReference type="GO" id="GO:0016020">
    <property type="term" value="C:membrane"/>
    <property type="evidence" value="ECO:0007669"/>
    <property type="project" value="UniProtKB-SubCell"/>
</dbReference>
<feature type="repeat" description="Solcar" evidence="8">
    <location>
        <begin position="219"/>
        <end position="303"/>
    </location>
</feature>
<evidence type="ECO:0000256" key="5">
    <source>
        <dbReference type="ARBA" id="ARBA00022737"/>
    </source>
</evidence>
<dbReference type="InterPro" id="IPR018108">
    <property type="entry name" value="MCP_transmembrane"/>
</dbReference>
<evidence type="ECO:0000313" key="12">
    <source>
        <dbReference type="EMBL" id="CAF3543480.1"/>
    </source>
</evidence>
<evidence type="ECO:0000256" key="1">
    <source>
        <dbReference type="ARBA" id="ARBA00004141"/>
    </source>
</evidence>
<evidence type="ECO:0000256" key="6">
    <source>
        <dbReference type="ARBA" id="ARBA00022989"/>
    </source>
</evidence>
<comment type="caution">
    <text evidence="11">The sequence shown here is derived from an EMBL/GenBank/DDBJ whole genome shotgun (WGS) entry which is preliminary data.</text>
</comment>
<name>A0A814SSY8_9BILA</name>
<keyword evidence="6 10" id="KW-1133">Transmembrane helix</keyword>
<evidence type="ECO:0000313" key="13">
    <source>
        <dbReference type="Proteomes" id="UP000663889"/>
    </source>
</evidence>
<feature type="repeat" description="Solcar" evidence="8">
    <location>
        <begin position="12"/>
        <end position="110"/>
    </location>
</feature>
<dbReference type="SUPFAM" id="SSF103506">
    <property type="entry name" value="Mitochondrial carrier"/>
    <property type="match status" value="1"/>
</dbReference>
<dbReference type="EMBL" id="CAJNOU010001094">
    <property type="protein sequence ID" value="CAF1150018.1"/>
    <property type="molecule type" value="Genomic_DNA"/>
</dbReference>
<evidence type="ECO:0000256" key="8">
    <source>
        <dbReference type="PROSITE-ProRule" id="PRU00282"/>
    </source>
</evidence>
<keyword evidence="4 8" id="KW-0812">Transmembrane</keyword>
<sequence length="306" mass="35218">MNDSLISRVLSTIQYDQFLAGLSGGVVSSLILHPFDLVKIRFQVTETKSIIPNSSLPYRPHYTSLLDAFRSIYREKGLIRGLYQGVSPNVLGNGISWGLYLFLYNTIGIIHNKDYKRTNLRFQDRFIYSTIAGVMTVSLVNPIWVIKTRMCLQYSYSTTNIHYKNMFDCIKKMYKFEGIKGFYKGLVPGIFGTIHGTVQFVSYEHMKDFYIKTFHTTDFSTPIILTFSALSKLIAVSTTYPYQVVRTRLQDQHQQYNGVIDVIKKTYKRESIGGFYKGMIPSLYRVVPACCITFVVYEFVLTELKV</sequence>
<evidence type="ECO:0000256" key="4">
    <source>
        <dbReference type="ARBA" id="ARBA00022692"/>
    </source>
</evidence>
<evidence type="ECO:0000256" key="2">
    <source>
        <dbReference type="ARBA" id="ARBA00006375"/>
    </source>
</evidence>
<dbReference type="PANTHER" id="PTHR45683">
    <property type="entry name" value="MITOCHONDRIAL NICOTINAMIDE ADENINE DINUCLEOTIDE TRANSPORTER 1-RELATED-RELATED"/>
    <property type="match status" value="1"/>
</dbReference>
<evidence type="ECO:0000313" key="11">
    <source>
        <dbReference type="EMBL" id="CAF1150018.1"/>
    </source>
</evidence>
<dbReference type="AlphaFoldDB" id="A0A814SSY8"/>
<evidence type="ECO:0000256" key="7">
    <source>
        <dbReference type="ARBA" id="ARBA00023136"/>
    </source>
</evidence>
<organism evidence="11 13">
    <name type="scientific">Rotaria sordida</name>
    <dbReference type="NCBI Taxonomy" id="392033"/>
    <lineage>
        <taxon>Eukaryota</taxon>
        <taxon>Metazoa</taxon>
        <taxon>Spiralia</taxon>
        <taxon>Gnathifera</taxon>
        <taxon>Rotifera</taxon>
        <taxon>Eurotatoria</taxon>
        <taxon>Bdelloidea</taxon>
        <taxon>Philodinida</taxon>
        <taxon>Philodinidae</taxon>
        <taxon>Rotaria</taxon>
    </lineage>
</organism>
<reference evidence="11" key="1">
    <citation type="submission" date="2021-02" db="EMBL/GenBank/DDBJ databases">
        <authorList>
            <person name="Nowell W R."/>
        </authorList>
    </citation>
    <scope>NUCLEOTIDE SEQUENCE</scope>
</reference>
<proteinExistence type="inferred from homology"/>
<comment type="similarity">
    <text evidence="2 9">Belongs to the mitochondrial carrier (TC 2.A.29) family.</text>
</comment>